<gene>
    <name evidence="1" type="ORF">VFPPC_13182</name>
</gene>
<protein>
    <submittedName>
        <fullName evidence="1">Uncharacterized protein</fullName>
    </submittedName>
</protein>
<dbReference type="OrthoDB" id="3501032at2759"/>
<dbReference type="STRING" id="1380566.A0A179F641"/>
<accession>A0A179F641</accession>
<dbReference type="RefSeq" id="XP_018138725.1">
    <property type="nucleotide sequence ID" value="XM_018290959.1"/>
</dbReference>
<organism evidence="1 2">
    <name type="scientific">Pochonia chlamydosporia 170</name>
    <dbReference type="NCBI Taxonomy" id="1380566"/>
    <lineage>
        <taxon>Eukaryota</taxon>
        <taxon>Fungi</taxon>
        <taxon>Dikarya</taxon>
        <taxon>Ascomycota</taxon>
        <taxon>Pezizomycotina</taxon>
        <taxon>Sordariomycetes</taxon>
        <taxon>Hypocreomycetidae</taxon>
        <taxon>Hypocreales</taxon>
        <taxon>Clavicipitaceae</taxon>
        <taxon>Pochonia</taxon>
    </lineage>
</organism>
<dbReference type="KEGG" id="pchm:VFPPC_13182"/>
<keyword evidence="2" id="KW-1185">Reference proteome</keyword>
<dbReference type="GeneID" id="28854953"/>
<dbReference type="Proteomes" id="UP000078397">
    <property type="component" value="Unassembled WGS sequence"/>
</dbReference>
<name>A0A179F641_METCM</name>
<dbReference type="EMBL" id="LSBJ02000001">
    <property type="protein sequence ID" value="OAQ60916.1"/>
    <property type="molecule type" value="Genomic_DNA"/>
</dbReference>
<evidence type="ECO:0000313" key="2">
    <source>
        <dbReference type="Proteomes" id="UP000078397"/>
    </source>
</evidence>
<dbReference type="AlphaFoldDB" id="A0A179F641"/>
<evidence type="ECO:0000313" key="1">
    <source>
        <dbReference type="EMBL" id="OAQ60916.1"/>
    </source>
</evidence>
<proteinExistence type="predicted"/>
<sequence length="189" mass="22602">MASLVEHCPQLRYLYLCVSSHRCLKAGVTWCRSKLVNKFHFEIPKLEAELDENLQLVYCWPNLVKHHRFADEVVPMLVSNNLLFEFCTYFRRDLAQEQSVVELWPMVLFADAEGVERFRKLQLSNYEDFRHPDEHSDLVESEEDPENEELDAAEYIPEEDVHDEFDDTMDDIFDHVYQAYMQKYARQWS</sequence>
<comment type="caution">
    <text evidence="1">The sequence shown here is derived from an EMBL/GenBank/DDBJ whole genome shotgun (WGS) entry which is preliminary data.</text>
</comment>
<reference evidence="1 2" key="1">
    <citation type="journal article" date="2016" name="PLoS Pathog.">
        <title>Biosynthesis of antibiotic leucinostatins in bio-control fungus Purpureocillium lilacinum and their inhibition on phytophthora revealed by genome mining.</title>
        <authorList>
            <person name="Wang G."/>
            <person name="Liu Z."/>
            <person name="Lin R."/>
            <person name="Li E."/>
            <person name="Mao Z."/>
            <person name="Ling J."/>
            <person name="Yang Y."/>
            <person name="Yin W.B."/>
            <person name="Xie B."/>
        </authorList>
    </citation>
    <scope>NUCLEOTIDE SEQUENCE [LARGE SCALE GENOMIC DNA]</scope>
    <source>
        <strain evidence="1">170</strain>
    </source>
</reference>